<dbReference type="OrthoDB" id="6510177at2759"/>
<dbReference type="InterPro" id="IPR000731">
    <property type="entry name" value="SSD"/>
</dbReference>
<dbReference type="GO" id="GO:0032934">
    <property type="term" value="F:sterol binding"/>
    <property type="evidence" value="ECO:0007669"/>
    <property type="project" value="InterPro"/>
</dbReference>
<evidence type="ECO:0000256" key="3">
    <source>
        <dbReference type="ARBA" id="ARBA00022574"/>
    </source>
</evidence>
<evidence type="ECO:0000256" key="7">
    <source>
        <dbReference type="ARBA" id="ARBA00023136"/>
    </source>
</evidence>
<protein>
    <recommendedName>
        <fullName evidence="10">SSD domain-containing protein</fullName>
    </recommendedName>
</protein>
<gene>
    <name evidence="11" type="ORF">H696_04572</name>
</gene>
<dbReference type="Proteomes" id="UP000030693">
    <property type="component" value="Unassembled WGS sequence"/>
</dbReference>
<keyword evidence="9" id="KW-0812">Transmembrane</keyword>
<keyword evidence="3" id="KW-0853">WD repeat</keyword>
<evidence type="ECO:0000259" key="10">
    <source>
        <dbReference type="PROSITE" id="PS50156"/>
    </source>
</evidence>
<keyword evidence="7 9" id="KW-0472">Membrane</keyword>
<dbReference type="PROSITE" id="PS50156">
    <property type="entry name" value="SSD"/>
    <property type="match status" value="1"/>
</dbReference>
<name>A0A058Z5D7_FONAL</name>
<sequence>MEVGAGDTLHPDSHRAPGPAAATATGAPSFHPNATHAPRPKARESFLKQCRSSLSAAIQSRVAAICYRHGLYCATHPFLIIYVTFLAFLICTYPAMNSFEKVLAKRAALAAASPSGRTLFGLSLDWQQHGLPGLAAVGAAVGALPLLGALVPADWRTPAIPNVFPAPAPGSADPEAIATLTRDAYSHGSYLRIDPVVFRTGDCCQGEWRPVPGEGATSASSASWVGSGDGGGWAGPITEAGTGTNADPACTDGGLLDTARLLSVLRFQSAVEQFLLLPDAASPVEDLLSLSTEDPAADPIRPSSATTGFRDICWRASSDPSRCLIHTPLEFWLSDAGRLLADGDIRGTVARRDARSSFGSLIEAGSLFGGLSGAAAPSDGRSTSPAAGASGWSRAASVQLTFLSMVRHEQAGLVDNFWHSFWQRSLSGDFSPSVPLGRPEPEATDTPECDATLPAALFQDDGLTLPAGHALLGAPGPARVHRLGQTNRFLYSYPNSPAGGARQHAGGPDGGALQRLLAGRMYLLEAAIIFLSYLLVYVYVSLMLGRVELVKSKFGLAFSALMIVFASLIMSIGVCSLLGYELGLLPWELLSFLVLAIGLESTFALTNAVTATPCDLPVKERVGRGLGSAGVSILRNLVLELVLMALGGFFNIQALTEFCMFTAVAVIINFFIHMSFFATVLSIDIRCLEVRPVAAFP</sequence>
<dbReference type="PANTHER" id="PTHR46378:SF1">
    <property type="entry name" value="STEROL REGULATORY ELEMENT-BINDING PROTEIN CLEAVAGE-ACTIVATING PROTEIN"/>
    <property type="match status" value="1"/>
</dbReference>
<dbReference type="Pfam" id="PF12349">
    <property type="entry name" value="Sterol-sensing"/>
    <property type="match status" value="1"/>
</dbReference>
<evidence type="ECO:0000313" key="11">
    <source>
        <dbReference type="EMBL" id="KCV69158.1"/>
    </source>
</evidence>
<accession>A0A058Z5D7</accession>
<dbReference type="STRING" id="691883.A0A058Z5D7"/>
<evidence type="ECO:0000256" key="6">
    <source>
        <dbReference type="ARBA" id="ARBA00023034"/>
    </source>
</evidence>
<dbReference type="AlphaFoldDB" id="A0A058Z5D7"/>
<dbReference type="SUPFAM" id="SSF82866">
    <property type="entry name" value="Multidrug efflux transporter AcrB transmembrane domain"/>
    <property type="match status" value="1"/>
</dbReference>
<dbReference type="GO" id="GO:0005789">
    <property type="term" value="C:endoplasmic reticulum membrane"/>
    <property type="evidence" value="ECO:0007669"/>
    <property type="project" value="InterPro"/>
</dbReference>
<dbReference type="InterPro" id="IPR030225">
    <property type="entry name" value="SCAP"/>
</dbReference>
<evidence type="ECO:0000256" key="9">
    <source>
        <dbReference type="SAM" id="Phobius"/>
    </source>
</evidence>
<dbReference type="GO" id="GO:0032933">
    <property type="term" value="P:SREBP signaling pathway"/>
    <property type="evidence" value="ECO:0007669"/>
    <property type="project" value="InterPro"/>
</dbReference>
<dbReference type="PANTHER" id="PTHR46378">
    <property type="entry name" value="STEROL REGULATORY ELEMENT-BINDING PROTEIN CLEAVAGE-ACTIVATING PROTEIN"/>
    <property type="match status" value="1"/>
</dbReference>
<feature type="transmembrane region" description="Helical" evidence="9">
    <location>
        <begin position="592"/>
        <end position="612"/>
    </location>
</feature>
<dbReference type="RefSeq" id="XP_009496729.1">
    <property type="nucleotide sequence ID" value="XM_009498454.1"/>
</dbReference>
<feature type="domain" description="SSD" evidence="10">
    <location>
        <begin position="525"/>
        <end position="683"/>
    </location>
</feature>
<evidence type="ECO:0000256" key="2">
    <source>
        <dbReference type="ARBA" id="ARBA00004394"/>
    </source>
</evidence>
<keyword evidence="6" id="KW-0333">Golgi apparatus</keyword>
<dbReference type="GO" id="GO:0045540">
    <property type="term" value="P:regulation of cholesterol biosynthetic process"/>
    <property type="evidence" value="ECO:0007669"/>
    <property type="project" value="TreeGrafter"/>
</dbReference>
<feature type="compositionally biased region" description="Low complexity" evidence="8">
    <location>
        <begin position="16"/>
        <end position="28"/>
    </location>
</feature>
<evidence type="ECO:0000256" key="8">
    <source>
        <dbReference type="SAM" id="MobiDB-lite"/>
    </source>
</evidence>
<comment type="subcellular location">
    <subcellularLocation>
        <location evidence="1">Endoplasmic reticulum</location>
    </subcellularLocation>
    <subcellularLocation>
        <location evidence="2">Golgi apparatus membrane</location>
    </subcellularLocation>
</comment>
<keyword evidence="12" id="KW-1185">Reference proteome</keyword>
<keyword evidence="5" id="KW-0256">Endoplasmic reticulum</keyword>
<keyword evidence="9" id="KW-1133">Transmembrane helix</keyword>
<evidence type="ECO:0000256" key="5">
    <source>
        <dbReference type="ARBA" id="ARBA00022824"/>
    </source>
</evidence>
<organism evidence="11">
    <name type="scientific">Fonticula alba</name>
    <name type="common">Slime mold</name>
    <dbReference type="NCBI Taxonomy" id="691883"/>
    <lineage>
        <taxon>Eukaryota</taxon>
        <taxon>Rotosphaerida</taxon>
        <taxon>Fonticulaceae</taxon>
        <taxon>Fonticula</taxon>
    </lineage>
</organism>
<feature type="transmembrane region" description="Helical" evidence="9">
    <location>
        <begin position="78"/>
        <end position="96"/>
    </location>
</feature>
<dbReference type="GeneID" id="20529297"/>
<feature type="region of interest" description="Disordered" evidence="8">
    <location>
        <begin position="1"/>
        <end position="42"/>
    </location>
</feature>
<feature type="transmembrane region" description="Helical" evidence="9">
    <location>
        <begin position="660"/>
        <end position="681"/>
    </location>
</feature>
<dbReference type="GO" id="GO:0000139">
    <property type="term" value="C:Golgi membrane"/>
    <property type="evidence" value="ECO:0007669"/>
    <property type="project" value="UniProtKB-SubCell"/>
</dbReference>
<dbReference type="EMBL" id="KB932207">
    <property type="protein sequence ID" value="KCV69158.1"/>
    <property type="molecule type" value="Genomic_DNA"/>
</dbReference>
<evidence type="ECO:0000313" key="12">
    <source>
        <dbReference type="Proteomes" id="UP000030693"/>
    </source>
</evidence>
<feature type="transmembrane region" description="Helical" evidence="9">
    <location>
        <begin position="633"/>
        <end position="654"/>
    </location>
</feature>
<feature type="transmembrane region" description="Helical" evidence="9">
    <location>
        <begin position="554"/>
        <end position="580"/>
    </location>
</feature>
<evidence type="ECO:0000256" key="1">
    <source>
        <dbReference type="ARBA" id="ARBA00004240"/>
    </source>
</evidence>
<dbReference type="eggNOG" id="KOG1933">
    <property type="taxonomic scope" value="Eukaryota"/>
</dbReference>
<proteinExistence type="predicted"/>
<evidence type="ECO:0000256" key="4">
    <source>
        <dbReference type="ARBA" id="ARBA00022737"/>
    </source>
</evidence>
<dbReference type="GO" id="GO:0032936">
    <property type="term" value="C:SREBP-SCAP complex"/>
    <property type="evidence" value="ECO:0007669"/>
    <property type="project" value="TreeGrafter"/>
</dbReference>
<keyword evidence="4" id="KW-0677">Repeat</keyword>
<feature type="transmembrane region" description="Helical" evidence="9">
    <location>
        <begin position="521"/>
        <end position="542"/>
    </location>
</feature>
<reference evidence="11" key="1">
    <citation type="submission" date="2013-04" db="EMBL/GenBank/DDBJ databases">
        <title>The Genome Sequence of Fonticula alba ATCC 38817.</title>
        <authorList>
            <consortium name="The Broad Institute Genomics Platform"/>
            <person name="Russ C."/>
            <person name="Cuomo C."/>
            <person name="Burger G."/>
            <person name="Gray M.W."/>
            <person name="Holland P.W.H."/>
            <person name="King N."/>
            <person name="Lang F.B.F."/>
            <person name="Roger A.J."/>
            <person name="Ruiz-Trillo I."/>
            <person name="Brown M."/>
            <person name="Walker B."/>
            <person name="Young S."/>
            <person name="Zeng Q."/>
            <person name="Gargeya S."/>
            <person name="Fitzgerald M."/>
            <person name="Haas B."/>
            <person name="Abouelleil A."/>
            <person name="Allen A.W."/>
            <person name="Alvarado L."/>
            <person name="Arachchi H.M."/>
            <person name="Berlin A.M."/>
            <person name="Chapman S.B."/>
            <person name="Gainer-Dewar J."/>
            <person name="Goldberg J."/>
            <person name="Griggs A."/>
            <person name="Gujja S."/>
            <person name="Hansen M."/>
            <person name="Howarth C."/>
            <person name="Imamovic A."/>
            <person name="Ireland A."/>
            <person name="Larimer J."/>
            <person name="McCowan C."/>
            <person name="Murphy C."/>
            <person name="Pearson M."/>
            <person name="Poon T.W."/>
            <person name="Priest M."/>
            <person name="Roberts A."/>
            <person name="Saif S."/>
            <person name="Shea T."/>
            <person name="Sisk P."/>
            <person name="Sykes S."/>
            <person name="Wortman J."/>
            <person name="Nusbaum C."/>
            <person name="Birren B."/>
        </authorList>
    </citation>
    <scope>NUCLEOTIDE SEQUENCE [LARGE SCALE GENOMIC DNA]</scope>
    <source>
        <strain evidence="11">ATCC 38817</strain>
    </source>
</reference>
<dbReference type="InterPro" id="IPR053958">
    <property type="entry name" value="HMGCR/SNAP/NPC1-like_SSD"/>
</dbReference>